<proteinExistence type="predicted"/>
<feature type="compositionally biased region" description="Polar residues" evidence="1">
    <location>
        <begin position="141"/>
        <end position="151"/>
    </location>
</feature>
<reference evidence="2" key="1">
    <citation type="journal article" date="2013" name="J. Plant Res.">
        <title>Effect of fungi and light on seed germination of three Opuntia species from semiarid lands of central Mexico.</title>
        <authorList>
            <person name="Delgado-Sanchez P."/>
            <person name="Jimenez-Bremont J.F."/>
            <person name="Guerrero-Gonzalez Mde L."/>
            <person name="Flores J."/>
        </authorList>
    </citation>
    <scope>NUCLEOTIDE SEQUENCE</scope>
    <source>
        <tissue evidence="2">Cladode</tissue>
    </source>
</reference>
<protein>
    <submittedName>
        <fullName evidence="2">Uncharacterized protein</fullName>
    </submittedName>
</protein>
<name>A0A7C9AC37_OPUST</name>
<accession>A0A7C9AC37</accession>
<sequence length="151" mass="17260">MITLTRIEDLAGHLTVTKWPDQHLHPYWFDETATELCTYNLKNRALFIWNLDICSLTYDRNVSIHSTKSESHTIQHCEKVGKSQKCPEVHPNLAPVKSTWYPTAGNTNSSTPNLQQHRQHKVVSEEVGPFLPPHNEKVTNHKVSQESPLGQ</sequence>
<dbReference type="AlphaFoldDB" id="A0A7C9AC37"/>
<evidence type="ECO:0000256" key="1">
    <source>
        <dbReference type="SAM" id="MobiDB-lite"/>
    </source>
</evidence>
<evidence type="ECO:0000313" key="2">
    <source>
        <dbReference type="EMBL" id="MBA4662055.1"/>
    </source>
</evidence>
<dbReference type="EMBL" id="GISG01214621">
    <property type="protein sequence ID" value="MBA4662055.1"/>
    <property type="molecule type" value="Transcribed_RNA"/>
</dbReference>
<feature type="region of interest" description="Disordered" evidence="1">
    <location>
        <begin position="130"/>
        <end position="151"/>
    </location>
</feature>
<organism evidence="2">
    <name type="scientific">Opuntia streptacantha</name>
    <name type="common">Prickly pear cactus</name>
    <name type="synonym">Opuntia cardona</name>
    <dbReference type="NCBI Taxonomy" id="393608"/>
    <lineage>
        <taxon>Eukaryota</taxon>
        <taxon>Viridiplantae</taxon>
        <taxon>Streptophyta</taxon>
        <taxon>Embryophyta</taxon>
        <taxon>Tracheophyta</taxon>
        <taxon>Spermatophyta</taxon>
        <taxon>Magnoliopsida</taxon>
        <taxon>eudicotyledons</taxon>
        <taxon>Gunneridae</taxon>
        <taxon>Pentapetalae</taxon>
        <taxon>Caryophyllales</taxon>
        <taxon>Cactineae</taxon>
        <taxon>Cactaceae</taxon>
        <taxon>Opuntioideae</taxon>
        <taxon>Opuntia</taxon>
    </lineage>
</organism>
<reference evidence="2" key="2">
    <citation type="submission" date="2020-07" db="EMBL/GenBank/DDBJ databases">
        <authorList>
            <person name="Vera ALvarez R."/>
            <person name="Arias-Moreno D.M."/>
            <person name="Jimenez-Jacinto V."/>
            <person name="Jimenez-Bremont J.F."/>
            <person name="Swaminathan K."/>
            <person name="Moose S.P."/>
            <person name="Guerrero-Gonzalez M.L."/>
            <person name="Marino-Ramirez L."/>
            <person name="Landsman D."/>
            <person name="Rodriguez-Kessler M."/>
            <person name="Delgado-Sanchez P."/>
        </authorList>
    </citation>
    <scope>NUCLEOTIDE SEQUENCE</scope>
    <source>
        <tissue evidence="2">Cladode</tissue>
    </source>
</reference>